<gene>
    <name evidence="8" type="ORF">CFOL_v3_12873</name>
</gene>
<feature type="transmembrane region" description="Helical" evidence="7">
    <location>
        <begin position="117"/>
        <end position="134"/>
    </location>
</feature>
<dbReference type="InParanoid" id="A0A1Q3BND9"/>
<dbReference type="FunCoup" id="A0A1Q3BND9">
    <property type="interactions" value="1109"/>
</dbReference>
<keyword evidence="6 7" id="KW-0472">Membrane</keyword>
<comment type="function">
    <text evidence="1 7">May be involved in both secretory and endocytic intracellular trafficking in the endosomal/prevacuolar compartments.</text>
</comment>
<comment type="similarity">
    <text evidence="3 7">Belongs to the PRA1 family.</text>
</comment>
<feature type="transmembrane region" description="Helical" evidence="7">
    <location>
        <begin position="140"/>
        <end position="158"/>
    </location>
</feature>
<evidence type="ECO:0000256" key="5">
    <source>
        <dbReference type="ARBA" id="ARBA00022989"/>
    </source>
</evidence>
<dbReference type="InterPro" id="IPR004895">
    <property type="entry name" value="Prenylated_rab_accept_PRA1"/>
</dbReference>
<dbReference type="PANTHER" id="PTHR19317">
    <property type="entry name" value="PRENYLATED RAB ACCEPTOR 1-RELATED"/>
    <property type="match status" value="1"/>
</dbReference>
<evidence type="ECO:0000313" key="9">
    <source>
        <dbReference type="Proteomes" id="UP000187406"/>
    </source>
</evidence>
<dbReference type="Pfam" id="PF03208">
    <property type="entry name" value="PRA1"/>
    <property type="match status" value="1"/>
</dbReference>
<dbReference type="EMBL" id="BDDD01000719">
    <property type="protein sequence ID" value="GAV69372.1"/>
    <property type="molecule type" value="Genomic_DNA"/>
</dbReference>
<evidence type="ECO:0000256" key="3">
    <source>
        <dbReference type="ARBA" id="ARBA00006483"/>
    </source>
</evidence>
<dbReference type="AlphaFoldDB" id="A0A1Q3BND9"/>
<feature type="non-terminal residue" evidence="8">
    <location>
        <position position="1"/>
    </location>
</feature>
<comment type="subcellular location">
    <subcellularLocation>
        <location evidence="2">Endomembrane system</location>
        <topology evidence="2">Multi-pass membrane protein</topology>
    </subcellularLocation>
    <subcellularLocation>
        <location evidence="7">Membrane</location>
        <topology evidence="7">Multi-pass membrane protein</topology>
    </subcellularLocation>
</comment>
<sequence>SPPPTSTYTTIPISFADVISRSIDNLSSTIYRHHRPWPQFLSFGSLARPDSISSCLTRTRINLRYFAVNYSLLITTCGALSLIGSPLSLLSFSLILSLWLILYFFREDPIHHVSDRVVFVGLLLASALWVWVNGVVVVRSLFLGVGIGVFICFVHGLLRSPDGLSLDEYRRLIVSAPAYGSVSSDHG</sequence>
<dbReference type="GO" id="GO:0016192">
    <property type="term" value="P:vesicle-mediated transport"/>
    <property type="evidence" value="ECO:0007669"/>
    <property type="project" value="UniProtKB-ARBA"/>
</dbReference>
<dbReference type="PANTHER" id="PTHR19317:SF53">
    <property type="entry name" value="PRA1 FAMILY PROTEIN G1"/>
    <property type="match status" value="1"/>
</dbReference>
<dbReference type="GO" id="GO:0005794">
    <property type="term" value="C:Golgi apparatus"/>
    <property type="evidence" value="ECO:0007669"/>
    <property type="project" value="TreeGrafter"/>
</dbReference>
<organism evidence="8 9">
    <name type="scientific">Cephalotus follicularis</name>
    <name type="common">Albany pitcher plant</name>
    <dbReference type="NCBI Taxonomy" id="3775"/>
    <lineage>
        <taxon>Eukaryota</taxon>
        <taxon>Viridiplantae</taxon>
        <taxon>Streptophyta</taxon>
        <taxon>Embryophyta</taxon>
        <taxon>Tracheophyta</taxon>
        <taxon>Spermatophyta</taxon>
        <taxon>Magnoliopsida</taxon>
        <taxon>eudicotyledons</taxon>
        <taxon>Gunneridae</taxon>
        <taxon>Pentapetalae</taxon>
        <taxon>rosids</taxon>
        <taxon>fabids</taxon>
        <taxon>Oxalidales</taxon>
        <taxon>Cephalotaceae</taxon>
        <taxon>Cephalotus</taxon>
    </lineage>
</organism>
<keyword evidence="4 7" id="KW-0812">Transmembrane</keyword>
<dbReference type="GO" id="GO:0016020">
    <property type="term" value="C:membrane"/>
    <property type="evidence" value="ECO:0007669"/>
    <property type="project" value="UniProtKB-SubCell"/>
</dbReference>
<name>A0A1Q3BND9_CEPFO</name>
<proteinExistence type="inferred from homology"/>
<reference evidence="9" key="1">
    <citation type="submission" date="2016-04" db="EMBL/GenBank/DDBJ databases">
        <title>Cephalotus genome sequencing.</title>
        <authorList>
            <person name="Fukushima K."/>
            <person name="Hasebe M."/>
            <person name="Fang X."/>
        </authorList>
    </citation>
    <scope>NUCLEOTIDE SEQUENCE [LARGE SCALE GENOMIC DNA]</scope>
    <source>
        <strain evidence="9">cv. St1</strain>
    </source>
</reference>
<evidence type="ECO:0000256" key="7">
    <source>
        <dbReference type="RuleBase" id="RU363107"/>
    </source>
</evidence>
<evidence type="ECO:0000313" key="8">
    <source>
        <dbReference type="EMBL" id="GAV69372.1"/>
    </source>
</evidence>
<feature type="transmembrane region" description="Helical" evidence="7">
    <location>
        <begin position="89"/>
        <end position="105"/>
    </location>
</feature>
<dbReference type="Proteomes" id="UP000187406">
    <property type="component" value="Unassembled WGS sequence"/>
</dbReference>
<comment type="caution">
    <text evidence="8">The sequence shown here is derived from an EMBL/GenBank/DDBJ whole genome shotgun (WGS) entry which is preliminary data.</text>
</comment>
<accession>A0A1Q3BND9</accession>
<dbReference type="STRING" id="3775.A0A1Q3BND9"/>
<dbReference type="OrthoDB" id="63113at2759"/>
<dbReference type="GO" id="GO:0005783">
    <property type="term" value="C:endoplasmic reticulum"/>
    <property type="evidence" value="ECO:0007669"/>
    <property type="project" value="TreeGrafter"/>
</dbReference>
<keyword evidence="7" id="KW-0813">Transport</keyword>
<feature type="non-terminal residue" evidence="8">
    <location>
        <position position="187"/>
    </location>
</feature>
<evidence type="ECO:0000256" key="6">
    <source>
        <dbReference type="ARBA" id="ARBA00023136"/>
    </source>
</evidence>
<keyword evidence="9" id="KW-1185">Reference proteome</keyword>
<evidence type="ECO:0000256" key="2">
    <source>
        <dbReference type="ARBA" id="ARBA00004127"/>
    </source>
</evidence>
<protein>
    <recommendedName>
        <fullName evidence="7">PRA1 family protein</fullName>
    </recommendedName>
</protein>
<keyword evidence="5 7" id="KW-1133">Transmembrane helix</keyword>
<evidence type="ECO:0000256" key="4">
    <source>
        <dbReference type="ARBA" id="ARBA00022692"/>
    </source>
</evidence>
<evidence type="ECO:0000256" key="1">
    <source>
        <dbReference type="ARBA" id="ARBA00002501"/>
    </source>
</evidence>